<sequence length="93" mass="10501">MAFSNQNFAMELQSEFEIGARGLASMDRINEVMENSEEMPVVGENNGISDINNKYSLSGGQHYKELKDIFGDSNVEWTSRNTISNYENLKLSN</sequence>
<gene>
    <name evidence="1" type="ORF">CROST_004290</name>
</gene>
<evidence type="ECO:0000313" key="2">
    <source>
        <dbReference type="Proteomes" id="UP000190951"/>
    </source>
</evidence>
<proteinExistence type="predicted"/>
<evidence type="ECO:0000313" key="1">
    <source>
        <dbReference type="EMBL" id="URZ09736.1"/>
    </source>
</evidence>
<dbReference type="AlphaFoldDB" id="A0A1S8L882"/>
<name>A0A1S8L882_9CLOT</name>
<dbReference type="EMBL" id="CP096983">
    <property type="protein sequence ID" value="URZ09736.1"/>
    <property type="molecule type" value="Genomic_DNA"/>
</dbReference>
<dbReference type="KEGG" id="crw:CROST_004290"/>
<dbReference type="Proteomes" id="UP000190951">
    <property type="component" value="Chromosome"/>
</dbReference>
<organism evidence="1 2">
    <name type="scientific">Clostridium felsineum</name>
    <dbReference type="NCBI Taxonomy" id="36839"/>
    <lineage>
        <taxon>Bacteria</taxon>
        <taxon>Bacillati</taxon>
        <taxon>Bacillota</taxon>
        <taxon>Clostridia</taxon>
        <taxon>Eubacteriales</taxon>
        <taxon>Clostridiaceae</taxon>
        <taxon>Clostridium</taxon>
    </lineage>
</organism>
<reference evidence="1 2" key="1">
    <citation type="submission" date="2022-04" db="EMBL/GenBank/DDBJ databases">
        <title>Genome sequence of C. roseum typestrain.</title>
        <authorList>
            <person name="Poehlein A."/>
            <person name="Schoch T."/>
            <person name="Duerre P."/>
            <person name="Daniel R."/>
        </authorList>
    </citation>
    <scope>NUCLEOTIDE SEQUENCE [LARGE SCALE GENOMIC DNA]</scope>
    <source>
        <strain evidence="1 2">DSM 7320</strain>
    </source>
</reference>
<protein>
    <submittedName>
        <fullName evidence="1">Uncharacterized protein</fullName>
    </submittedName>
</protein>
<dbReference type="RefSeq" id="WP_242953967.1">
    <property type="nucleotide sequence ID" value="NZ_CP096983.1"/>
</dbReference>
<accession>A0A1S8L882</accession>
<dbReference type="STRING" id="84029.CROST_17760"/>
<keyword evidence="2" id="KW-1185">Reference proteome</keyword>